<dbReference type="InterPro" id="IPR002104">
    <property type="entry name" value="Integrase_catalytic"/>
</dbReference>
<gene>
    <name evidence="3" type="ordered locus">Halxa_2914</name>
</gene>
<dbReference type="GO" id="GO:0006310">
    <property type="term" value="P:DNA recombination"/>
    <property type="evidence" value="ECO:0007669"/>
    <property type="project" value="UniProtKB-KW"/>
</dbReference>
<dbReference type="Gene3D" id="1.10.443.10">
    <property type="entry name" value="Intergrase catalytic core"/>
    <property type="match status" value="1"/>
</dbReference>
<dbReference type="RefSeq" id="WP_013880420.1">
    <property type="nucleotide sequence ID" value="NC_015666.1"/>
</dbReference>
<evidence type="ECO:0000259" key="2">
    <source>
        <dbReference type="PROSITE" id="PS51898"/>
    </source>
</evidence>
<evidence type="ECO:0000313" key="4">
    <source>
        <dbReference type="Proteomes" id="UP000006794"/>
    </source>
</evidence>
<dbReference type="GeneID" id="10797867"/>
<keyword evidence="1" id="KW-0233">DNA recombination</keyword>
<dbReference type="SUPFAM" id="SSF56349">
    <property type="entry name" value="DNA breaking-rejoining enzymes"/>
    <property type="match status" value="1"/>
</dbReference>
<dbReference type="OrthoDB" id="216982at2157"/>
<keyword evidence="4" id="KW-1185">Reference proteome</keyword>
<dbReference type="KEGG" id="hxa:Halxa_2914"/>
<reference evidence="3 4" key="1">
    <citation type="journal article" date="2012" name="Stand. Genomic Sci.">
        <title>Complete genome sequence of Halopiger xanaduensis type strain (SH-6(T)).</title>
        <authorList>
            <person name="Anderson I."/>
            <person name="Tindall B.J."/>
            <person name="Rohde M."/>
            <person name="Lucas S."/>
            <person name="Han J."/>
            <person name="Lapidus A."/>
            <person name="Cheng J.F."/>
            <person name="Goodwin L."/>
            <person name="Pitluck S."/>
            <person name="Peters L."/>
            <person name="Pati A."/>
            <person name="Mikhailova N."/>
            <person name="Pagani I."/>
            <person name="Teshima H."/>
            <person name="Han C."/>
            <person name="Tapia R."/>
            <person name="Land M."/>
            <person name="Woyke T."/>
            <person name="Klenk H.P."/>
            <person name="Kyrpides N."/>
            <person name="Ivanova N."/>
        </authorList>
    </citation>
    <scope>NUCLEOTIDE SEQUENCE [LARGE SCALE GENOMIC DNA]</scope>
    <source>
        <strain evidence="4">DSM 18323 / JCM 14033 / SH-6</strain>
    </source>
</reference>
<dbReference type="GO" id="GO:0003677">
    <property type="term" value="F:DNA binding"/>
    <property type="evidence" value="ECO:0007669"/>
    <property type="project" value="InterPro"/>
</dbReference>
<evidence type="ECO:0000313" key="3">
    <source>
        <dbReference type="EMBL" id="AEH37530.1"/>
    </source>
</evidence>
<dbReference type="AlphaFoldDB" id="F8D4R1"/>
<dbReference type="GO" id="GO:0015074">
    <property type="term" value="P:DNA integration"/>
    <property type="evidence" value="ECO:0007669"/>
    <property type="project" value="InterPro"/>
</dbReference>
<dbReference type="CDD" id="cd00397">
    <property type="entry name" value="DNA_BRE_C"/>
    <property type="match status" value="1"/>
</dbReference>
<sequence>MVRIDDSGERTKCWLNYPDEVEDIAKAARTVDWERGIAMRLMGFVGSRASGVPSARPEGINWNSEGEYWELELKGKNTRGGEKKTRDAYLPGRIKDMLDIYADERSIADDEPFVDASTSSIRRWVSEAAEDVHSNDGKEGTRSDRWLSVSSHDLRRSWATHHLVDEDVPVRVMMSIGGWSSYEAIEPYLAKPKPETIGREMSAVQL</sequence>
<protein>
    <submittedName>
        <fullName evidence="3">Bacterio-opsin activator-like protein</fullName>
    </submittedName>
</protein>
<dbReference type="PROSITE" id="PS51898">
    <property type="entry name" value="TYR_RECOMBINASE"/>
    <property type="match status" value="1"/>
</dbReference>
<feature type="domain" description="Tyr recombinase" evidence="2">
    <location>
        <begin position="10"/>
        <end position="202"/>
    </location>
</feature>
<dbReference type="InterPro" id="IPR011010">
    <property type="entry name" value="DNA_brk_join_enz"/>
</dbReference>
<accession>F8D4R1</accession>
<dbReference type="Proteomes" id="UP000006794">
    <property type="component" value="Chromosome"/>
</dbReference>
<dbReference type="Pfam" id="PF00589">
    <property type="entry name" value="Phage_integrase"/>
    <property type="match status" value="1"/>
</dbReference>
<dbReference type="InterPro" id="IPR013762">
    <property type="entry name" value="Integrase-like_cat_sf"/>
</dbReference>
<dbReference type="eggNOG" id="arCOG02282">
    <property type="taxonomic scope" value="Archaea"/>
</dbReference>
<dbReference type="EMBL" id="CP002839">
    <property type="protein sequence ID" value="AEH37530.1"/>
    <property type="molecule type" value="Genomic_DNA"/>
</dbReference>
<organism evidence="3 4">
    <name type="scientific">Halopiger xanaduensis (strain DSM 18323 / JCM 14033 / SH-6)</name>
    <dbReference type="NCBI Taxonomy" id="797210"/>
    <lineage>
        <taxon>Archaea</taxon>
        <taxon>Methanobacteriati</taxon>
        <taxon>Methanobacteriota</taxon>
        <taxon>Stenosarchaea group</taxon>
        <taxon>Halobacteria</taxon>
        <taxon>Halobacteriales</taxon>
        <taxon>Natrialbaceae</taxon>
        <taxon>Halopiger</taxon>
    </lineage>
</organism>
<name>F8D4R1_HALXS</name>
<dbReference type="HOGENOM" id="CLU_086257_1_0_2"/>
<evidence type="ECO:0000256" key="1">
    <source>
        <dbReference type="ARBA" id="ARBA00023172"/>
    </source>
</evidence>
<proteinExistence type="predicted"/>